<keyword evidence="2" id="KW-1133">Transmembrane helix</keyword>
<comment type="caution">
    <text evidence="4">The sequence shown here is derived from an EMBL/GenBank/DDBJ whole genome shotgun (WGS) entry which is preliminary data.</text>
</comment>
<evidence type="ECO:0000313" key="5">
    <source>
        <dbReference type="EMBL" id="RXN14065.1"/>
    </source>
</evidence>
<evidence type="ECO:0000256" key="1">
    <source>
        <dbReference type="ARBA" id="ARBA00023180"/>
    </source>
</evidence>
<protein>
    <submittedName>
        <fullName evidence="4">Transforming growth factor beta receptor type 3-like protein</fullName>
    </submittedName>
</protein>
<feature type="domain" description="TGFBR3/Endoglin-like N-terminal" evidence="3">
    <location>
        <begin position="36"/>
        <end position="187"/>
    </location>
</feature>
<keyword evidence="2" id="KW-0812">Transmembrane</keyword>
<dbReference type="STRING" id="84645.A0A498LR70"/>
<name>A0A498LR70_LABRO</name>
<dbReference type="AlphaFoldDB" id="A0A498LR70"/>
<feature type="domain" description="TGFBR3/Endoglin-like N-terminal" evidence="3">
    <location>
        <begin position="327"/>
        <end position="439"/>
    </location>
</feature>
<dbReference type="InterPro" id="IPR058899">
    <property type="entry name" value="TGFBR3/Endoglin-like_N"/>
</dbReference>
<sequence length="441" mass="49166">MARSVCLVRFYGPLSRSPCELLPVGVGHPVQAMLKSFTALSGCASRGTTSLPQEVHIINLRKSNAQGDGEKPAEVALHLRPIQSLPVHQKPLVFVLNSPQPVLWKLRTEKLASGVKRIFHVAEGSEVHFEAGNFSESCEVKVEDLPHGNEHLLSWAHQRYRAVTSFSELKMAHDVYIKVGEGEFWPSTLSQPFVALHESGHASDLFAAVNRQPSFPQYLKEPGRAENPVFSETCKIDNKFLSLNYLASYIQPQPSTGCVLSGPDHEQEVHIVELQAPNSSRTRSSFLMNWLDTENMLKLKFNFSKILMTFLSFFSISLFLSLSSAFQVDVIVDLRPLDGDAPLHRDVVLLLKCEKSVNWVIKAHNVIGKLDIVTSDTVSLSEETERLMQVSKTVKQKLPAGSQALIQWAEENGFKPVTSYTSTPVANHFKLRLREQGKSNS</sequence>
<dbReference type="Pfam" id="PF26060">
    <property type="entry name" value="TGFBR3_N"/>
    <property type="match status" value="2"/>
</dbReference>
<keyword evidence="4" id="KW-0675">Receptor</keyword>
<dbReference type="EMBL" id="QBIY01013336">
    <property type="protein sequence ID" value="RXN07865.1"/>
    <property type="molecule type" value="Genomic_DNA"/>
</dbReference>
<dbReference type="EMBL" id="QBIY01012927">
    <property type="protein sequence ID" value="RXN14065.1"/>
    <property type="molecule type" value="Genomic_DNA"/>
</dbReference>
<keyword evidence="2" id="KW-0472">Membrane</keyword>
<evidence type="ECO:0000313" key="4">
    <source>
        <dbReference type="EMBL" id="RXN07865.1"/>
    </source>
</evidence>
<feature type="transmembrane region" description="Helical" evidence="2">
    <location>
        <begin position="306"/>
        <end position="326"/>
    </location>
</feature>
<evidence type="ECO:0000256" key="2">
    <source>
        <dbReference type="SAM" id="Phobius"/>
    </source>
</evidence>
<accession>A0A498LR70</accession>
<organism evidence="4 6">
    <name type="scientific">Labeo rohita</name>
    <name type="common">Indian major carp</name>
    <name type="synonym">Cyprinus rohita</name>
    <dbReference type="NCBI Taxonomy" id="84645"/>
    <lineage>
        <taxon>Eukaryota</taxon>
        <taxon>Metazoa</taxon>
        <taxon>Chordata</taxon>
        <taxon>Craniata</taxon>
        <taxon>Vertebrata</taxon>
        <taxon>Euteleostomi</taxon>
        <taxon>Actinopterygii</taxon>
        <taxon>Neopterygii</taxon>
        <taxon>Teleostei</taxon>
        <taxon>Ostariophysi</taxon>
        <taxon>Cypriniformes</taxon>
        <taxon>Cyprinidae</taxon>
        <taxon>Labeoninae</taxon>
        <taxon>Labeonini</taxon>
        <taxon>Labeo</taxon>
    </lineage>
</organism>
<evidence type="ECO:0000313" key="6">
    <source>
        <dbReference type="Proteomes" id="UP000290572"/>
    </source>
</evidence>
<evidence type="ECO:0000259" key="3">
    <source>
        <dbReference type="Pfam" id="PF26060"/>
    </source>
</evidence>
<keyword evidence="1" id="KW-0325">Glycoprotein</keyword>
<gene>
    <name evidence="4" type="ORF">ROHU_035429</name>
    <name evidence="5" type="ORF">ROHU_037201</name>
</gene>
<reference evidence="4 6" key="1">
    <citation type="submission" date="2018-03" db="EMBL/GenBank/DDBJ databases">
        <title>Draft genome sequence of Rohu Carp (Labeo rohita).</title>
        <authorList>
            <person name="Das P."/>
            <person name="Kushwaha B."/>
            <person name="Joshi C.G."/>
            <person name="Kumar D."/>
            <person name="Nagpure N.S."/>
            <person name="Sahoo L."/>
            <person name="Das S.P."/>
            <person name="Bit A."/>
            <person name="Patnaik S."/>
            <person name="Meher P.K."/>
            <person name="Jayasankar P."/>
            <person name="Koringa P.G."/>
            <person name="Patel N.V."/>
            <person name="Hinsu A.T."/>
            <person name="Kumar R."/>
            <person name="Pandey M."/>
            <person name="Agarwal S."/>
            <person name="Srivastava S."/>
            <person name="Singh M."/>
            <person name="Iquebal M.A."/>
            <person name="Jaiswal S."/>
            <person name="Angadi U.B."/>
            <person name="Kumar N."/>
            <person name="Raza M."/>
            <person name="Shah T.M."/>
            <person name="Rai A."/>
            <person name="Jena J.K."/>
        </authorList>
    </citation>
    <scope>NUCLEOTIDE SEQUENCE [LARGE SCALE GENOMIC DNA]</scope>
    <source>
        <strain evidence="4">DASCIFA01</strain>
        <tissue evidence="4">Testis</tissue>
    </source>
</reference>
<dbReference type="Proteomes" id="UP000290572">
    <property type="component" value="Unassembled WGS sequence"/>
</dbReference>
<proteinExistence type="predicted"/>
<keyword evidence="6" id="KW-1185">Reference proteome</keyword>